<evidence type="ECO:0000313" key="2">
    <source>
        <dbReference type="Proteomes" id="UP001519460"/>
    </source>
</evidence>
<accession>A0ABD0JNK0</accession>
<dbReference type="EMBL" id="JACVVK020000381">
    <property type="protein sequence ID" value="KAK7476220.1"/>
    <property type="molecule type" value="Genomic_DNA"/>
</dbReference>
<gene>
    <name evidence="1" type="ORF">BaRGS_00032496</name>
</gene>
<evidence type="ECO:0000313" key="1">
    <source>
        <dbReference type="EMBL" id="KAK7476220.1"/>
    </source>
</evidence>
<keyword evidence="2" id="KW-1185">Reference proteome</keyword>
<reference evidence="1 2" key="1">
    <citation type="journal article" date="2023" name="Sci. Data">
        <title>Genome assembly of the Korean intertidal mud-creeper Batillaria attramentaria.</title>
        <authorList>
            <person name="Patra A.K."/>
            <person name="Ho P.T."/>
            <person name="Jun S."/>
            <person name="Lee S.J."/>
            <person name="Kim Y."/>
            <person name="Won Y.J."/>
        </authorList>
    </citation>
    <scope>NUCLEOTIDE SEQUENCE [LARGE SCALE GENOMIC DNA]</scope>
    <source>
        <strain evidence="1">Wonlab-2016</strain>
    </source>
</reference>
<proteinExistence type="predicted"/>
<organism evidence="1 2">
    <name type="scientific">Batillaria attramentaria</name>
    <dbReference type="NCBI Taxonomy" id="370345"/>
    <lineage>
        <taxon>Eukaryota</taxon>
        <taxon>Metazoa</taxon>
        <taxon>Spiralia</taxon>
        <taxon>Lophotrochozoa</taxon>
        <taxon>Mollusca</taxon>
        <taxon>Gastropoda</taxon>
        <taxon>Caenogastropoda</taxon>
        <taxon>Sorbeoconcha</taxon>
        <taxon>Cerithioidea</taxon>
        <taxon>Batillariidae</taxon>
        <taxon>Batillaria</taxon>
    </lineage>
</organism>
<dbReference type="Proteomes" id="UP001519460">
    <property type="component" value="Unassembled WGS sequence"/>
</dbReference>
<protein>
    <recommendedName>
        <fullName evidence="3">Secreted protein</fullName>
    </recommendedName>
</protein>
<evidence type="ECO:0008006" key="3">
    <source>
        <dbReference type="Google" id="ProtNLM"/>
    </source>
</evidence>
<sequence length="96" mass="10670">LVLLKWALLGNVQLQQQVLPTTANTASPHHSHHRLDACSTVPNLKTGRYRGMALHRATNTEGTAVSKLIRPDFCSLPFLQLLHHEVSSANLRTKQL</sequence>
<comment type="caution">
    <text evidence="1">The sequence shown here is derived from an EMBL/GenBank/DDBJ whole genome shotgun (WGS) entry which is preliminary data.</text>
</comment>
<feature type="non-terminal residue" evidence="1">
    <location>
        <position position="1"/>
    </location>
</feature>
<name>A0ABD0JNK0_9CAEN</name>
<dbReference type="AlphaFoldDB" id="A0ABD0JNK0"/>